<dbReference type="AlphaFoldDB" id="A0AAP0EH42"/>
<reference evidence="1 2" key="1">
    <citation type="submission" date="2024-01" db="EMBL/GenBank/DDBJ databases">
        <title>Genome assemblies of Stephania.</title>
        <authorList>
            <person name="Yang L."/>
        </authorList>
    </citation>
    <scope>NUCLEOTIDE SEQUENCE [LARGE SCALE GENOMIC DNA]</scope>
    <source>
        <strain evidence="1">JXDWG</strain>
        <tissue evidence="1">Leaf</tissue>
    </source>
</reference>
<evidence type="ECO:0000313" key="2">
    <source>
        <dbReference type="Proteomes" id="UP001419268"/>
    </source>
</evidence>
<accession>A0AAP0EH42</accession>
<dbReference type="EMBL" id="JBBNAG010000012">
    <property type="protein sequence ID" value="KAK9089243.1"/>
    <property type="molecule type" value="Genomic_DNA"/>
</dbReference>
<protein>
    <submittedName>
        <fullName evidence="1">Uncharacterized protein</fullName>
    </submittedName>
</protein>
<sequence length="49" mass="5564">MIADEVVTRGEIGGVEASWNIVLRRRLRGGENEEFALLQQRLEVQLPNT</sequence>
<comment type="caution">
    <text evidence="1">The sequence shown here is derived from an EMBL/GenBank/DDBJ whole genome shotgun (WGS) entry which is preliminary data.</text>
</comment>
<evidence type="ECO:0000313" key="1">
    <source>
        <dbReference type="EMBL" id="KAK9089243.1"/>
    </source>
</evidence>
<gene>
    <name evidence="1" type="ORF">Scep_028325</name>
</gene>
<proteinExistence type="predicted"/>
<organism evidence="1 2">
    <name type="scientific">Stephania cephalantha</name>
    <dbReference type="NCBI Taxonomy" id="152367"/>
    <lineage>
        <taxon>Eukaryota</taxon>
        <taxon>Viridiplantae</taxon>
        <taxon>Streptophyta</taxon>
        <taxon>Embryophyta</taxon>
        <taxon>Tracheophyta</taxon>
        <taxon>Spermatophyta</taxon>
        <taxon>Magnoliopsida</taxon>
        <taxon>Ranunculales</taxon>
        <taxon>Menispermaceae</taxon>
        <taxon>Menispermoideae</taxon>
        <taxon>Cissampelideae</taxon>
        <taxon>Stephania</taxon>
    </lineage>
</organism>
<dbReference type="Proteomes" id="UP001419268">
    <property type="component" value="Unassembled WGS sequence"/>
</dbReference>
<keyword evidence="2" id="KW-1185">Reference proteome</keyword>
<name>A0AAP0EH42_9MAGN</name>